<name>A0ABX6EWZ0_KLUMA</name>
<evidence type="ECO:0000313" key="2">
    <source>
        <dbReference type="Proteomes" id="UP000422736"/>
    </source>
</evidence>
<reference evidence="1 2" key="1">
    <citation type="submission" date="2016-03" db="EMBL/GenBank/DDBJ databases">
        <title>How can Kluyveromyces marxianus grow so fast - potential evolutionary course in Saccharomyces Complex revealed by comparative genomics.</title>
        <authorList>
            <person name="Mo W."/>
            <person name="Lu W."/>
            <person name="Yang X."/>
            <person name="Qi J."/>
            <person name="Lv H."/>
        </authorList>
    </citation>
    <scope>NUCLEOTIDE SEQUENCE [LARGE SCALE GENOMIC DNA]</scope>
    <source>
        <strain evidence="1 2">FIM1</strain>
    </source>
</reference>
<evidence type="ECO:0000313" key="1">
    <source>
        <dbReference type="EMBL" id="QGN16045.1"/>
    </source>
</evidence>
<sequence length="121" mass="14101">MMIWKRSIIGQLNTGRLAFSHIRQFHASSPALYKKWNELKKDDKQEFIKNFVSLYKEKHPCSKSNVMYRALASEMDEYNDTPYVFGVLYNEIRAVEKGESTDNQKGVGPMGDPDFVKLLYK</sequence>
<accession>A0ABX6EWZ0</accession>
<gene>
    <name evidence="1" type="primary">MLO1</name>
    <name evidence="1" type="ORF">FIM1_2745</name>
</gene>
<keyword evidence="2" id="KW-1185">Reference proteome</keyword>
<proteinExistence type="predicted"/>
<dbReference type="EMBL" id="CP015057">
    <property type="protein sequence ID" value="QGN16045.1"/>
    <property type="molecule type" value="Genomic_DNA"/>
</dbReference>
<organism evidence="1 2">
    <name type="scientific">Kluyveromyces marxianus</name>
    <name type="common">Yeast</name>
    <name type="synonym">Candida kefyr</name>
    <dbReference type="NCBI Taxonomy" id="4911"/>
    <lineage>
        <taxon>Eukaryota</taxon>
        <taxon>Fungi</taxon>
        <taxon>Dikarya</taxon>
        <taxon>Ascomycota</taxon>
        <taxon>Saccharomycotina</taxon>
        <taxon>Saccharomycetes</taxon>
        <taxon>Saccharomycetales</taxon>
        <taxon>Saccharomycetaceae</taxon>
        <taxon>Kluyveromyces</taxon>
    </lineage>
</organism>
<dbReference type="Proteomes" id="UP000422736">
    <property type="component" value="Chromosome 4"/>
</dbReference>
<protein>
    <submittedName>
        <fullName evidence="1">Protein YMR252C</fullName>
    </submittedName>
</protein>